<evidence type="ECO:0000259" key="1">
    <source>
        <dbReference type="PROSITE" id="PS50940"/>
    </source>
</evidence>
<organism evidence="2">
    <name type="scientific">Anopheles aquasalis</name>
    <name type="common">Malaria mosquito</name>
    <dbReference type="NCBI Taxonomy" id="42839"/>
    <lineage>
        <taxon>Eukaryota</taxon>
        <taxon>Metazoa</taxon>
        <taxon>Ecdysozoa</taxon>
        <taxon>Arthropoda</taxon>
        <taxon>Hexapoda</taxon>
        <taxon>Insecta</taxon>
        <taxon>Pterygota</taxon>
        <taxon>Neoptera</taxon>
        <taxon>Endopterygota</taxon>
        <taxon>Diptera</taxon>
        <taxon>Nematocera</taxon>
        <taxon>Culicoidea</taxon>
        <taxon>Culicidae</taxon>
        <taxon>Anophelinae</taxon>
        <taxon>Anopheles</taxon>
    </lineage>
</organism>
<proteinExistence type="evidence at transcript level"/>
<dbReference type="PROSITE" id="PS50940">
    <property type="entry name" value="CHIT_BIND_II"/>
    <property type="match status" value="1"/>
</dbReference>
<name>T1DS37_ANOAQ</name>
<dbReference type="GO" id="GO:0005576">
    <property type="term" value="C:extracellular region"/>
    <property type="evidence" value="ECO:0007669"/>
    <property type="project" value="InterPro"/>
</dbReference>
<feature type="non-terminal residue" evidence="2">
    <location>
        <position position="1"/>
    </location>
</feature>
<dbReference type="InterPro" id="IPR002557">
    <property type="entry name" value="Chitin-bd_dom"/>
</dbReference>
<protein>
    <recommendedName>
        <fullName evidence="1">Chitin-binding type-2 domain-containing protein</fullName>
    </recommendedName>
</protein>
<evidence type="ECO:0000313" key="2">
    <source>
        <dbReference type="EMBL" id="JAA99916.1"/>
    </source>
</evidence>
<reference evidence="2" key="1">
    <citation type="submission" date="2013-07" db="EMBL/GenBank/DDBJ databases">
        <title>Transcriptome sequencing and developmental regulation of gene expression in Anopheles aquasalis.</title>
        <authorList>
            <consortium name="Brazilian Malaria Network (MCT/CNPq/MS/SCTIE/DECIT/PRONEX 555648/2009-5) and Research Network on Bioactive Molecules from Arthropod Vectors (NAP-MOBIARVE"/>
            <consortium name="University of Sao Paulo)"/>
            <person name="Marinotti O."/>
            <person name="Ribeiro J.M.C."/>
            <person name="Costa-da-Silva A.L."/>
            <person name="Silva M.C.P."/>
            <person name="Lopes A.R."/>
            <person name="Barros M.S."/>
            <person name="Sa-Nunes A."/>
            <person name="Konjin B.B."/>
            <person name="Carvalho E."/>
            <person name="Suesdek L."/>
            <person name="Silva-Neto M.A.C."/>
            <person name="Capurro M.L."/>
        </authorList>
    </citation>
    <scope>NUCLEOTIDE SEQUENCE</scope>
    <source>
        <tissue evidence="2">Whole body</tissue>
    </source>
</reference>
<dbReference type="GO" id="GO:0008061">
    <property type="term" value="F:chitin binding"/>
    <property type="evidence" value="ECO:0007669"/>
    <property type="project" value="InterPro"/>
</dbReference>
<dbReference type="SMART" id="SM00494">
    <property type="entry name" value="ChtBD2"/>
    <property type="match status" value="2"/>
</dbReference>
<dbReference type="EMBL" id="GAMD01001674">
    <property type="protein sequence ID" value="JAA99916.1"/>
    <property type="molecule type" value="mRNA"/>
</dbReference>
<accession>T1DS37</accession>
<feature type="domain" description="Chitin-binding type-2" evidence="1">
    <location>
        <begin position="108"/>
        <end position="172"/>
    </location>
</feature>
<dbReference type="AlphaFoldDB" id="T1DS37"/>
<sequence>PIVCDQPRCGTAETGAILWPAFDPASYFVCPDRGVTAGNGAVLTQCPTGQTFHFFSQCCRVPTAGDEPPSVCPVYPAPPTPVPVPPVPGRACSGDFDPTPLVPVTCDSPRCASALERSVLWPSAEANRYYLCYQQLPDVYEPVQQVCPGGQSFDFVQQCCTDGVPPVDACSLFRVPIPAEASLPLPIVCGAPRCGTERERNVFLARHRPDAAVRVPAGRWWRGAYVRTAPVHLPRRPGVPRVAAGVCAGR</sequence>